<keyword evidence="2" id="KW-1185">Reference proteome</keyword>
<name>A0RVE6_CENSY</name>
<dbReference type="Proteomes" id="UP000000758">
    <property type="component" value="Chromosome"/>
</dbReference>
<dbReference type="STRING" id="414004.CENSYa_0680"/>
<dbReference type="AlphaFoldDB" id="A0RVE6"/>
<accession>A0RVE6</accession>
<proteinExistence type="predicted"/>
<evidence type="ECO:0000313" key="1">
    <source>
        <dbReference type="EMBL" id="ABK77313.1"/>
    </source>
</evidence>
<reference evidence="1 2" key="1">
    <citation type="journal article" date="2006" name="Proc. Natl. Acad. Sci. U.S.A.">
        <title>Genomic analysis of the uncultivated marine crenarchaeote Cenarchaeum symbiosum.</title>
        <authorList>
            <person name="Hallam S.J."/>
            <person name="Konstantinidis K.T."/>
            <person name="Putnam N."/>
            <person name="Schleper C."/>
            <person name="Watanabe Y."/>
            <person name="Sugahara J."/>
            <person name="Preston C."/>
            <person name="de la Torre J."/>
            <person name="Richardson P.M."/>
            <person name="DeLong E.F."/>
        </authorList>
    </citation>
    <scope>NUCLEOTIDE SEQUENCE [LARGE SCALE GENOMIC DNA]</scope>
    <source>
        <strain evidence="2">A</strain>
    </source>
</reference>
<evidence type="ECO:0000313" key="2">
    <source>
        <dbReference type="Proteomes" id="UP000000758"/>
    </source>
</evidence>
<gene>
    <name evidence="1" type="ordered locus">CENSYa_0680</name>
</gene>
<dbReference type="EnsemblBacteria" id="ABK77313">
    <property type="protein sequence ID" value="ABK77313"/>
    <property type="gene ID" value="CENSYa_0680"/>
</dbReference>
<dbReference type="KEGG" id="csy:CENSYa_0680"/>
<protein>
    <submittedName>
        <fullName evidence="1">Uncharacterized protein</fullName>
    </submittedName>
</protein>
<dbReference type="EMBL" id="DP000238">
    <property type="protein sequence ID" value="ABK77313.1"/>
    <property type="molecule type" value="Genomic_DNA"/>
</dbReference>
<dbReference type="HOGENOM" id="CLU_2433707_0_0_2"/>
<organism evidence="1 2">
    <name type="scientific">Cenarchaeum symbiosum (strain A)</name>
    <dbReference type="NCBI Taxonomy" id="414004"/>
    <lineage>
        <taxon>Archaea</taxon>
        <taxon>Nitrososphaerota</taxon>
        <taxon>Candidatus Cenarchaeales</taxon>
        <taxon>Candidatus Cenarchaeaceae</taxon>
        <taxon>Candidatus Cenarchaeum</taxon>
    </lineage>
</organism>
<sequence>MHICRRLLVSGMSPIRWHILGPSAKIPLLHGAKLQVQWTGIIHHEMSNRGRRAARHYMMQADNAARYLYKNHHSGIIRPVCTIGTARAQG</sequence>